<proteinExistence type="predicted"/>
<evidence type="ECO:0000313" key="2">
    <source>
        <dbReference type="Proteomes" id="UP000821845"/>
    </source>
</evidence>
<evidence type="ECO:0000313" key="1">
    <source>
        <dbReference type="EMBL" id="KAH6930501.1"/>
    </source>
</evidence>
<accession>A0ACB7S976</accession>
<keyword evidence="2" id="KW-1185">Reference proteome</keyword>
<name>A0ACB7S976_HYAAI</name>
<gene>
    <name evidence="1" type="ORF">HPB50_014192</name>
</gene>
<protein>
    <submittedName>
        <fullName evidence="1">Uncharacterized protein</fullName>
    </submittedName>
</protein>
<comment type="caution">
    <text evidence="1">The sequence shown here is derived from an EMBL/GenBank/DDBJ whole genome shotgun (WGS) entry which is preliminary data.</text>
</comment>
<reference evidence="1" key="1">
    <citation type="submission" date="2020-05" db="EMBL/GenBank/DDBJ databases">
        <title>Large-scale comparative analyses of tick genomes elucidate their genetic diversity and vector capacities.</title>
        <authorList>
            <person name="Jia N."/>
            <person name="Wang J."/>
            <person name="Shi W."/>
            <person name="Du L."/>
            <person name="Sun Y."/>
            <person name="Zhan W."/>
            <person name="Jiang J."/>
            <person name="Wang Q."/>
            <person name="Zhang B."/>
            <person name="Ji P."/>
            <person name="Sakyi L.B."/>
            <person name="Cui X."/>
            <person name="Yuan T."/>
            <person name="Jiang B."/>
            <person name="Yang W."/>
            <person name="Lam T.T.-Y."/>
            <person name="Chang Q."/>
            <person name="Ding S."/>
            <person name="Wang X."/>
            <person name="Zhu J."/>
            <person name="Ruan X."/>
            <person name="Zhao L."/>
            <person name="Wei J."/>
            <person name="Que T."/>
            <person name="Du C."/>
            <person name="Cheng J."/>
            <person name="Dai P."/>
            <person name="Han X."/>
            <person name="Huang E."/>
            <person name="Gao Y."/>
            <person name="Liu J."/>
            <person name="Shao H."/>
            <person name="Ye R."/>
            <person name="Li L."/>
            <person name="Wei W."/>
            <person name="Wang X."/>
            <person name="Wang C."/>
            <person name="Yang T."/>
            <person name="Huo Q."/>
            <person name="Li W."/>
            <person name="Guo W."/>
            <person name="Chen H."/>
            <person name="Zhou L."/>
            <person name="Ni X."/>
            <person name="Tian J."/>
            <person name="Zhou Y."/>
            <person name="Sheng Y."/>
            <person name="Liu T."/>
            <person name="Pan Y."/>
            <person name="Xia L."/>
            <person name="Li J."/>
            <person name="Zhao F."/>
            <person name="Cao W."/>
        </authorList>
    </citation>
    <scope>NUCLEOTIDE SEQUENCE</scope>
    <source>
        <strain evidence="1">Hyas-2018</strain>
    </source>
</reference>
<dbReference type="EMBL" id="CM023485">
    <property type="protein sequence ID" value="KAH6930501.1"/>
    <property type="molecule type" value="Genomic_DNA"/>
</dbReference>
<dbReference type="Proteomes" id="UP000821845">
    <property type="component" value="Chromosome 5"/>
</dbReference>
<sequence length="113" mass="12683">MGCGDSLRRSSAHVEGLRLRKALHQRHDQRDKYYGELQGYRVLCRLARNTDLKVPDYESYLLWKRGDVNRGGAVRTLSCGAHAVQGECGDASLAVVDIRKTIVQEDQRHTGSS</sequence>
<organism evidence="1 2">
    <name type="scientific">Hyalomma asiaticum</name>
    <name type="common">Tick</name>
    <dbReference type="NCBI Taxonomy" id="266040"/>
    <lineage>
        <taxon>Eukaryota</taxon>
        <taxon>Metazoa</taxon>
        <taxon>Ecdysozoa</taxon>
        <taxon>Arthropoda</taxon>
        <taxon>Chelicerata</taxon>
        <taxon>Arachnida</taxon>
        <taxon>Acari</taxon>
        <taxon>Parasitiformes</taxon>
        <taxon>Ixodida</taxon>
        <taxon>Ixodoidea</taxon>
        <taxon>Ixodidae</taxon>
        <taxon>Hyalomminae</taxon>
        <taxon>Hyalomma</taxon>
    </lineage>
</organism>